<dbReference type="SUPFAM" id="SSF51126">
    <property type="entry name" value="Pectin lyase-like"/>
    <property type="match status" value="1"/>
</dbReference>
<dbReference type="InterPro" id="IPR008619">
    <property type="entry name" value="Filamentous_hemagglutn_rpt"/>
</dbReference>
<protein>
    <submittedName>
        <fullName evidence="3">Adhesin/hemagglutinin, HecA family</fullName>
    </submittedName>
</protein>
<dbReference type="Pfam" id="PF05594">
    <property type="entry name" value="Fil_haemagg"/>
    <property type="match status" value="29"/>
</dbReference>
<dbReference type="eggNOG" id="COG3210">
    <property type="taxonomic scope" value="Bacteria"/>
</dbReference>
<comment type="caution">
    <text evidence="3">The sequence shown here is derived from an EMBL/GenBank/DDBJ whole genome shotgun (WGS) entry which is preliminary data.</text>
</comment>
<evidence type="ECO:0000313" key="3">
    <source>
        <dbReference type="EMBL" id="EJL02578.1"/>
    </source>
</evidence>
<dbReference type="Pfam" id="PF13332">
    <property type="entry name" value="Fil_haemagg_2"/>
    <property type="match status" value="1"/>
</dbReference>
<feature type="region of interest" description="Disordered" evidence="1">
    <location>
        <begin position="3055"/>
        <end position="3095"/>
    </location>
</feature>
<evidence type="ECO:0000259" key="2">
    <source>
        <dbReference type="SMART" id="SM00912"/>
    </source>
</evidence>
<feature type="domain" description="Filamentous haemagglutinin FhaB/tRNA nuclease CdiA-like TPS" evidence="2">
    <location>
        <begin position="64"/>
        <end position="185"/>
    </location>
</feature>
<feature type="compositionally biased region" description="Polar residues" evidence="1">
    <location>
        <begin position="3058"/>
        <end position="3095"/>
    </location>
</feature>
<name>J2F0X8_PSEFQ</name>
<dbReference type="InterPro" id="IPR010069">
    <property type="entry name" value="CdiA_FHA1_rpt"/>
</dbReference>
<proteinExistence type="predicted"/>
<dbReference type="HOGENOM" id="CLU_000043_5_0_6"/>
<dbReference type="InterPro" id="IPR011050">
    <property type="entry name" value="Pectin_lyase_fold/virulence"/>
</dbReference>
<evidence type="ECO:0000256" key="1">
    <source>
        <dbReference type="SAM" id="MobiDB-lite"/>
    </source>
</evidence>
<dbReference type="Gene3D" id="2.160.20.10">
    <property type="entry name" value="Single-stranded right-handed beta-helix, Pectin lyase-like"/>
    <property type="match status" value="1"/>
</dbReference>
<dbReference type="InterPro" id="IPR025157">
    <property type="entry name" value="Hemagglutinin_rpt"/>
</dbReference>
<dbReference type="RefSeq" id="WP_003184168.1">
    <property type="nucleotide sequence ID" value="NZ_CM001558.1"/>
</dbReference>
<accession>J2F0X8</accession>
<dbReference type="SMART" id="SM00912">
    <property type="entry name" value="Haemagg_act"/>
    <property type="match status" value="1"/>
</dbReference>
<dbReference type="NCBIfam" id="TIGR01731">
    <property type="entry name" value="fil_hemag_20aa"/>
    <property type="match status" value="65"/>
</dbReference>
<dbReference type="Proteomes" id="UP000007289">
    <property type="component" value="Chromosome"/>
</dbReference>
<sequence>MDDRQYTFLARQPSAALQPREQFWGMPKRGLAFLLANVMFWQPMWAQAEGIVVSAPGTGLDRAGNGVPIVNIAKPNGNGLSHNQFSDYNVGSNGVILNNATSRTQSTQLGGIILGNPNLNGTAATTILNEVNGGNPSQLRGYTEVAGQSAHVIVANPYGITCNGCGFINSPQVTLSTGKPIVENGQLNRYQVDQGSVAIEGAGLNANNVDRFEIITRSAKINAEIQAKNLTIVAGRNDVDANTLNATARADDGSAKPQLAIDSSALGGMYAGAIKLVGTEAGVGVKLDGKLIASGGDIQLDANGQLSLAETSASGAVSVKAASLNAQGPVYAGTALNVQTQGDLTNQQTLAARDSIVLNAGGLLSNNGIIEAGVNADTTRNATGDVSVTAQNLNNNGKSIVASRSLTANVAQTLNNQGGTLSAGQATSVKAATLDNQNKGRVLSSNTLDLTADKLINVQGLVSSNGSLTANIGQLNNSSGQLNSLGNVTLRVAALDNVAGLVSAGQVLDINASGQVNNQSGRLTATKGARLNAASLDNTAGRLLSDGALTATLSAQLLNQAGLLSSAGLLTLSAASLDNRQGGVVTTTQAAGLNVGKLDNRGGEVSSQGALVLAGSELDNSSGKLIAYGDLRLTLERLINQSKGLVSTRATLAVEASQVDNRQGSLYAQQGLNLALRGQLLNAQGSVKSDTTASIKAAGVNNDAGQISSIGALNIDSAATLSNLGGSVISGDTLRLKAGQVNNADGRIASAKALEASVTGVDQQNGQLVSNTSLALDLNHGQLNNLGGLITTPGLLVLKNLAAVNNREGEISSDKAFSLVATSLDNSAGSIVSKQSLNLVVAQTLSNAKGLVSANGLEVRAASLDNSGGTLGSDADLTVNVDGTLNNLDGEISSAGLTRLNAMALDNSNGQVLGDNALNVTLGGALDNRNGVLGSGKVVSIQAASLDNRNGGQLISDGTLTARISGLLDNQLLGTVAAKGVLNLQTGRFDNRGGRLTGNDLLTVRSDSLDNRGGNIRADKALQLTVAQLDNRNNGLITGKAGINVEGTRLDNSGGLLTSVGPLNLKAAEVQNGLGRISSQTDLTAVIDTLQQQGGALVSQGNLNLTGSTLDNRNGGLVGTTKALSVQVGQIDNRAGELSAGLGVKVGGQRLDNSAGGKLIAGTDLELKVDQLINQSKGLIHAQGSISVIGRTFDNSEGALDSLNGLVITLDRALLNSKGLISSEGELTVNAGSVDNSAGSLGSAGALTITSADGLINQGGSISTDATLTLKSASLDNSQKGLVSGKAATQVTTGALDNSQGGRLTSGNTLKLTAAQVNNAAGRIASSQALTASVTGLDQQLGELFSNTSLSLDMNQGQLNNQGGLINTAGVLLLSNLKDVNNQNGEISSQQAFTLATQNLDNSGGKLISNQGLTLRTAQALNNAKGVISAASVDSRSDSLDNSDGLISSRAQLDLNVKNTLDNQRGSLIADGALLLVANRLDNRAGSIAGKTGLTATVATMDNRKGTLVSTDALTLKASSLDNRQAGLVGATKALDLNVDELDNRGGELTGTADITLTGQSFDNSDGGQVFAGQTLKLTVDKVLNRTKGLLSAKAQLSLDGGSLDNSGGFLISQQNQRIDLSSDLINAQGQLSSEGTLKVSAANLSNTGGSLSSAADLTVQSLGRLDNQGGELVTDGALLLTSTLLDNRQQGSISGKGAVTVTTGAFNNSQSGRLNSGSTLGLNAAQVTNQDGGRIGSQGALTASVSGLDQQGGQLFSNTSLSLDLNNGQLNNQGGLINAPGTLLLKNLNGVNNQGGEISSAQAFTLTAKNLNNDAGRLLSNQGLTLRIAQALNNVKGMIGAASVDAQAQSLNNNGGTLTSRGNLVLAIDQQLDNQAQGLINAAQLLTINSGNLNNQGGSVLAGDALVLDAMALNNSANGLINAQANLTLRADSLDSSNGGEMSTKGDMNLTLAALTQNGGRLLGEKALTLNLGNHDLNNRNGLITAKGPLTLNGLRNLDNQGGEISSSQSFTLSGQKLDNSGGKLISSQNLSLDGDTLLNQNGLISGWQGVDVNGTSLDNRNNGTLSSRNGDIGVTLSGALLNSGAGALVGQNKLTVSAASLDNRGGILSSGSDQTLTVTGGLLNNAQGGLIDSGALLVMNAMALGNAGGTVNALKALSFTGTSLDNSGGNLIGNAAVTLDLLGALTNTNGKIASAGPLRVERATQINNQGGQIASQGLLTLLTGGLDNRNRGTVAANDQLILNTAGAVQNDADGLIYSQNGGVQIDAASLGNGKGVVQSQGALKLTVAGDIDNQSGRIQAKAGDVTLVGRDVDNRGGVLASLQGLLTTQLTGVLKNGYDLNNNRQGGITQAQRLSLTALGGVDNYGGRISAQTGDAIVATRNFDNRNGGLYAKGKVSVTGNDFDNSGDNDGQIAGSQIDLNLTGALNNRLGIIESDSTLAIKAASLDNQTGQLRALGSGGKTDFQIGGLFDNRNGTVESANSDLILNASRFQNLGGSLLHVGSGVFDISTANITNAGGSLVTRGGLTLTADNWTNSSVIQAGRLTVNVNNLTQTGSGQLLASTSLVGSGGNWSNDGLIASDGSISLTLGGGYDGNGRYSSLGNLALTAASMNLGSGGSIASGGDATLNIGGQLNNYGRMTAASALTVNAGSINNYGTLGSGGNLRLVASSLLNQNGLIFSGADMALRVNDFTNRFADVYGTGNISISRDDSNAWSASIANISASIESGGDLNLAADRIENRKDVFEATGGLVSGAIGVQCYSCSSFDGFQPHFPGYLVWVENYHSQIVQDSASASIAAGRNFTGNGRELLNNASTISAGNDLTLNLQSFTNEGAAVGDYSVRRSLSAPGDNLSRWHQIMDYNAANDPSYDSGAAGYRDGDFISPNLHVWNSQGVESISRVGGRLSGGEAMRFFNFGGIWAEFAGGHYSFTPAHYSDGVRTDAPAFVKNGVFFENTITYDGPSNFASAVVQAGGAVHINASQNLTNSVVREGVTLTGGASKVGSTQLSGQVTPAVIQINGQLPPNLAQQQVNPLTLPGFTLPTGQNGLFRLSGQGGSAQKATQVNSGPQSWSMNSASISTAQRQQDLPDTQARSVQIGASAPVASSDRQLIATIRQTTDSNVSVSALNVSAPVESGGHSTPMPARHSGSVAVTQVEAVNVDGTSLNPTTNLVPLAGNVVTTPMAALTVTRVQGLPDTSFKSKPQKYLIETNPVLTDLKSFMSSDYLLKNLGYDPDVSAKRLGDGFYEQKLIQEAVVARTGQRFIDGQTSNEDMFKYLMNNAIASKQELGLSVGVTLTSEQVAALTHDIVWLEEHEVNGEKVLVPVLYMAQANNRLAPNGALIQGADVKLIAGQDLMNAGTLRATNNLSASAGNDLVNSGLIEAGARLDLLAGNNIINKAGGVIAGRDVSMVTLLGDVINERSVGATGDNTHLHREFVDSAARIEAANDLSINAGRDFISNGGVLDSGRDTRIDAGRDVSIVTAEQRNSGNLGKQTSSIIQYGSSLDIGRDMTIRAGRDIAEIGSQIDAKRDIGMTAVENILLSSAADETHSYSKSKKLTTQEDHVKQVGSSLTAGGDVTLDAGKDMTLISTRITAGDEAYLVAGDKLELLAAQDSDYSLYDKKKKGSWGSKQTQRDEVTKVINVGSEITTGGDLTLVSGGDQRYQAAELNSGNDLIIDSGGDITFEGVKDLRQESHEKSKSSAVWFTMKGKGRTDETLRQSELTAQGDLMINAVGKIHADVRQINKQTVTESIDAMVKADPKLAWLKELDAQGGVDWRQVQEIHTSFKYSNSGLGPAAQLIIAILMTVLLGPAGAGLSGATLAGAASLATTGTVATINNKGDLGAGLKAVVSKDGLTDAAIATITAGVADKYLGNMTMTKQVNGKTVIDLGSIEAVSHFAGQQLINNASAAAIAKAFGRDVTLASILQSTVYNTLAAYSFDQVGNLDLKTGSPEKIALHALVGGMIAEASGSDFAVGAMAAGVNETFANQLRRMSAQMSPEYRDHLMLMASQLLGVVAAAAVAGDDANSLQTGSYVAGNATQYNNLNHHDMSDFVGDMNACGTNETCQKNTWVGGKYEQRSNEITDWSEKAVSGAFAKSLLTSIQGGLTALQDLKCTTPTCTQYKDTLTERALDDLTNLAKVTDQWENATSLAALVIPGSGGARGPGAGEGGVSPRVQAALDKFQEAKAVRNGASTGKNGGIAEQATLPTGYREGTSAGAAFNTTGGLPDGYRRVINTKTGNTEVLAADGKLYLETSNGLTPKAGGNLSGLVEAENSIAGAKGVSGSTLTRDELISGLPVGTKITPENVVDIRRLPDGRTVWLENGTDAAGLQHIYKRHEVDFINKGISRDDIPNVVMNALERGKVVGTNGSANVYRITYNGVEQNIAVGVGSNGFVVRANPVSSWKPLP</sequence>
<dbReference type="InterPro" id="IPR012334">
    <property type="entry name" value="Pectin_lyas_fold"/>
</dbReference>
<dbReference type="Pfam" id="PF05860">
    <property type="entry name" value="TPS"/>
    <property type="match status" value="1"/>
</dbReference>
<dbReference type="InterPro" id="IPR008638">
    <property type="entry name" value="FhaB/CdiA-like_TPS"/>
</dbReference>
<gene>
    <name evidence="3" type="ORF">PflQ2_4001</name>
</gene>
<reference evidence="3" key="1">
    <citation type="journal article" date="2012" name="PLoS Genet.">
        <title>Comparative Genomics of Plant-Associated Pseudomonas spp.: Insights into Diversity and Inheritance of Traits Involved in Multitrophic Interactions.</title>
        <authorList>
            <person name="Loper J.E."/>
            <person name="Hassan K.A."/>
            <person name="Mavrodi D.V."/>
            <person name="Davis E.W.II."/>
            <person name="Lim C.K."/>
            <person name="Shaffer B.T."/>
            <person name="Elbourne L.D."/>
            <person name="Stockwell V.O."/>
            <person name="Hartney S.L."/>
            <person name="Breakwell K."/>
            <person name="Henkels M.D."/>
            <person name="Tetu S.G."/>
            <person name="Rangel L.I."/>
            <person name="Kidarsa T.A."/>
            <person name="Wilson N.L."/>
            <person name="van de Mortel J.E."/>
            <person name="Song C."/>
            <person name="Blumhagen R."/>
            <person name="Radune D."/>
            <person name="Hostetler J.B."/>
            <person name="Brinkac L.M."/>
            <person name="Durkin A.S."/>
            <person name="Kluepfel D.A."/>
            <person name="Wechter W.P."/>
            <person name="Anderson A.J."/>
            <person name="Kim Y.C."/>
            <person name="Pierson L.S.III."/>
            <person name="Pierson E.A."/>
            <person name="Lindow S.E."/>
            <person name="Kobayashi D.Y."/>
            <person name="Raaijmakers J.M."/>
            <person name="Weller D.M."/>
            <person name="Thomashow L.S."/>
            <person name="Allen A.E."/>
            <person name="Paulsen I.T."/>
        </authorList>
    </citation>
    <scope>NUCLEOTIDE SEQUENCE [LARGE SCALE GENOMIC DNA]</scope>
    <source>
        <strain evidence="3">Q2-87</strain>
    </source>
</reference>
<dbReference type="NCBIfam" id="TIGR01901">
    <property type="entry name" value="adhes_NPXG"/>
    <property type="match status" value="1"/>
</dbReference>
<organism evidence="3">
    <name type="scientific">Pseudomonas fluorescens (strain Q2-87)</name>
    <dbReference type="NCBI Taxonomy" id="1038922"/>
    <lineage>
        <taxon>Bacteria</taxon>
        <taxon>Pseudomonadati</taxon>
        <taxon>Pseudomonadota</taxon>
        <taxon>Gammaproteobacteria</taxon>
        <taxon>Pseudomonadales</taxon>
        <taxon>Pseudomonadaceae</taxon>
        <taxon>Pseudomonas</taxon>
    </lineage>
</organism>
<dbReference type="EMBL" id="AGBM01000001">
    <property type="protein sequence ID" value="EJL02578.1"/>
    <property type="molecule type" value="Genomic_DNA"/>
</dbReference>
<dbReference type="GO" id="GO:0003824">
    <property type="term" value="F:catalytic activity"/>
    <property type="evidence" value="ECO:0007669"/>
    <property type="project" value="UniProtKB-ARBA"/>
</dbReference>
<dbReference type="PATRIC" id="fig|1038922.3.peg.1515"/>